<accession>A0AAN6NB04</accession>
<feature type="compositionally biased region" description="Basic and acidic residues" evidence="1">
    <location>
        <begin position="71"/>
        <end position="82"/>
    </location>
</feature>
<feature type="compositionally biased region" description="Polar residues" evidence="1">
    <location>
        <begin position="54"/>
        <end position="64"/>
    </location>
</feature>
<protein>
    <recommendedName>
        <fullName evidence="4">Myb-like domain-containing protein</fullName>
    </recommendedName>
</protein>
<sequence>MSGRGRGRGAARQSPGRVTAAPSRRVTRHQEPQIDPAITQTQDAQVMGPPPPSVTKSLRSQVRNGESAVDVPRRGTRREVRAESMASIHSALTMRDTSADLFPSHPDMDILARSDAPLQEISSSVRERDTAFFPTDSDVSASQQNARSKLMKAFLQRLFTAADDLFTHLCDEDADGTEVWEAELQGYKVAFHAYRLPYVSDNSSPVITPSFVYERMGAEKGTPLFFEASKIISAANLAALLDEITHFDPADALQLRRLLQSWDSSFPGFFVPEEPGNHSVMSDDDIVEQVLQIRVQLLILDLRAERTKVSAPLMSLFFALANRIFFEEEISADDMQMFLAGGDDSVRFKPVAHIDLNGSGYLRERYATRIRAIYTFFHGDSDEDFSAAMGKVEEDQRLDDCLKNLRKFAEVCFDRIKATLQRPASSAAYMVSLAQYPAPGDGSRAESHAQSQLESEAMAPPFDSSRPRDRSLEYLLPLREQRSQEGGVGLGSECGPLSASARDIVEASSNPQFGAYPPSSSIPYPQAVVSEDQGVPYTEPESPIGYPTNGSIYAQSAAAAVTGTKRPATEETEDDEYQTDSRAPAKKRKIANKPRAARKPAILPPPLEAPPSSTTMVASQYPALPSAQMTDDGDLPDFEALAQRSREISAAHRKPKEPQTRTAWTRNDIRQLVKAVDTYKCKWSVIEREIRNGTIQFERQRDQQALRDKARLLKQDFLKADGILPPSFDLVVLGKKERNAVIACGKNPDRKEADIINGQVINTEYQEEEVSEGVAVAQM</sequence>
<feature type="region of interest" description="Disordered" evidence="1">
    <location>
        <begin position="1"/>
        <end position="83"/>
    </location>
</feature>
<dbReference type="EMBL" id="MU853778">
    <property type="protein sequence ID" value="KAK3941906.1"/>
    <property type="molecule type" value="Genomic_DNA"/>
</dbReference>
<comment type="caution">
    <text evidence="2">The sequence shown here is derived from an EMBL/GenBank/DDBJ whole genome shotgun (WGS) entry which is preliminary data.</text>
</comment>
<evidence type="ECO:0000313" key="2">
    <source>
        <dbReference type="EMBL" id="KAK3941906.1"/>
    </source>
</evidence>
<keyword evidence="3" id="KW-1185">Reference proteome</keyword>
<evidence type="ECO:0008006" key="4">
    <source>
        <dbReference type="Google" id="ProtNLM"/>
    </source>
</evidence>
<feature type="region of interest" description="Disordered" evidence="1">
    <location>
        <begin position="439"/>
        <end position="468"/>
    </location>
</feature>
<organism evidence="2 3">
    <name type="scientific">Diplogelasinospora grovesii</name>
    <dbReference type="NCBI Taxonomy" id="303347"/>
    <lineage>
        <taxon>Eukaryota</taxon>
        <taxon>Fungi</taxon>
        <taxon>Dikarya</taxon>
        <taxon>Ascomycota</taxon>
        <taxon>Pezizomycotina</taxon>
        <taxon>Sordariomycetes</taxon>
        <taxon>Sordariomycetidae</taxon>
        <taxon>Sordariales</taxon>
        <taxon>Diplogelasinosporaceae</taxon>
        <taxon>Diplogelasinospora</taxon>
    </lineage>
</organism>
<evidence type="ECO:0000256" key="1">
    <source>
        <dbReference type="SAM" id="MobiDB-lite"/>
    </source>
</evidence>
<feature type="region of interest" description="Disordered" evidence="1">
    <location>
        <begin position="557"/>
        <end position="616"/>
    </location>
</feature>
<evidence type="ECO:0000313" key="3">
    <source>
        <dbReference type="Proteomes" id="UP001303473"/>
    </source>
</evidence>
<name>A0AAN6NB04_9PEZI</name>
<proteinExistence type="predicted"/>
<reference evidence="3" key="1">
    <citation type="journal article" date="2023" name="Mol. Phylogenet. Evol.">
        <title>Genome-scale phylogeny and comparative genomics of the fungal order Sordariales.</title>
        <authorList>
            <person name="Hensen N."/>
            <person name="Bonometti L."/>
            <person name="Westerberg I."/>
            <person name="Brannstrom I.O."/>
            <person name="Guillou S."/>
            <person name="Cros-Aarteil S."/>
            <person name="Calhoun S."/>
            <person name="Haridas S."/>
            <person name="Kuo A."/>
            <person name="Mondo S."/>
            <person name="Pangilinan J."/>
            <person name="Riley R."/>
            <person name="LaButti K."/>
            <person name="Andreopoulos B."/>
            <person name="Lipzen A."/>
            <person name="Chen C."/>
            <person name="Yan M."/>
            <person name="Daum C."/>
            <person name="Ng V."/>
            <person name="Clum A."/>
            <person name="Steindorff A."/>
            <person name="Ohm R.A."/>
            <person name="Martin F."/>
            <person name="Silar P."/>
            <person name="Natvig D.O."/>
            <person name="Lalanne C."/>
            <person name="Gautier V."/>
            <person name="Ament-Velasquez S.L."/>
            <person name="Kruys A."/>
            <person name="Hutchinson M.I."/>
            <person name="Powell A.J."/>
            <person name="Barry K."/>
            <person name="Miller A.N."/>
            <person name="Grigoriev I.V."/>
            <person name="Debuchy R."/>
            <person name="Gladieux P."/>
            <person name="Hiltunen Thoren M."/>
            <person name="Johannesson H."/>
        </authorList>
    </citation>
    <scope>NUCLEOTIDE SEQUENCE [LARGE SCALE GENOMIC DNA]</scope>
    <source>
        <strain evidence="3">CBS 340.73</strain>
    </source>
</reference>
<gene>
    <name evidence="2" type="ORF">QBC46DRAFT_340023</name>
</gene>
<feature type="compositionally biased region" description="Basic residues" evidence="1">
    <location>
        <begin position="584"/>
        <end position="598"/>
    </location>
</feature>
<dbReference type="AlphaFoldDB" id="A0AAN6NB04"/>
<dbReference type="Proteomes" id="UP001303473">
    <property type="component" value="Unassembled WGS sequence"/>
</dbReference>